<proteinExistence type="predicted"/>
<protein>
    <submittedName>
        <fullName evidence="1">Uncharacterized protein</fullName>
    </submittedName>
</protein>
<evidence type="ECO:0000313" key="1">
    <source>
        <dbReference type="EMBL" id="OIS94219.1"/>
    </source>
</evidence>
<reference evidence="1 2" key="1">
    <citation type="submission" date="2016-10" db="EMBL/GenBank/DDBJ databases">
        <title>The Draft Genome Sequence of the Potato Rhizosphere Bacteria Ochrobactrum sp. IPA7.2.</title>
        <authorList>
            <person name="Gogoleva N.E."/>
            <person name="Khlopko Y.A."/>
            <person name="Burygin G.L."/>
            <person name="Plotnikov A.O."/>
        </authorList>
    </citation>
    <scope>NUCLEOTIDE SEQUENCE [LARGE SCALE GENOMIC DNA]</scope>
    <source>
        <strain evidence="1 2">IPA7.2</strain>
    </source>
</reference>
<name>A0A1J6HPF1_9HYPH</name>
<dbReference type="Proteomes" id="UP000182985">
    <property type="component" value="Unassembled WGS sequence"/>
</dbReference>
<gene>
    <name evidence="1" type="ORF">BLA27_06790</name>
</gene>
<dbReference type="AlphaFoldDB" id="A0A1J6HPF1"/>
<dbReference type="EMBL" id="MOEC01000005">
    <property type="protein sequence ID" value="OIS94219.1"/>
    <property type="molecule type" value="Genomic_DNA"/>
</dbReference>
<dbReference type="RefSeq" id="WP_071631035.1">
    <property type="nucleotide sequence ID" value="NZ_MOEC01000005.1"/>
</dbReference>
<evidence type="ECO:0000313" key="2">
    <source>
        <dbReference type="Proteomes" id="UP000182985"/>
    </source>
</evidence>
<accession>A0A1J6HPF1</accession>
<dbReference type="OrthoDB" id="7306312at2"/>
<comment type="caution">
    <text evidence="1">The sequence shown here is derived from an EMBL/GenBank/DDBJ whole genome shotgun (WGS) entry which is preliminary data.</text>
</comment>
<organism evidence="1 2">
    <name type="scientific">Brucella cytisi</name>
    <dbReference type="NCBI Taxonomy" id="407152"/>
    <lineage>
        <taxon>Bacteria</taxon>
        <taxon>Pseudomonadati</taxon>
        <taxon>Pseudomonadota</taxon>
        <taxon>Alphaproteobacteria</taxon>
        <taxon>Hyphomicrobiales</taxon>
        <taxon>Brucellaceae</taxon>
        <taxon>Brucella/Ochrobactrum group</taxon>
        <taxon>Brucella</taxon>
    </lineage>
</organism>
<keyword evidence="2" id="KW-1185">Reference proteome</keyword>
<sequence>MADSENSRTLPSRTHRNLLSSVEEFLSSKSELNAPAHGDDPAVLNWETWQQAYTEFCQLCRLQQHLERKLLEEVGEPYIRVEVPGEGTVSVKSYKDIELVLPGPALADARAEAEERLKQHYSLWKVADKLSGYTRALEAESEASDREQAAAQVLWDTPAHSIHGAIAKLHVLITLGVLSPDCDEFPWPPLRSVLADLMTMVNDASLSPPCED</sequence>